<dbReference type="Proteomes" id="UP000887565">
    <property type="component" value="Unplaced"/>
</dbReference>
<evidence type="ECO:0000256" key="5">
    <source>
        <dbReference type="ARBA" id="ARBA00022833"/>
    </source>
</evidence>
<sequence length="117" mass="13343">MGKRKSKRKAPTKAKAVQPLDKQFNCPFCNHERSCEVKLDRDRNVGFVSCRVCLEDFQTSINYLSEEIDVYSDWIDACEQANHLGLIMNDGGPYNNPQYPQPYGYPQQPSPVSNTPN</sequence>
<evidence type="ECO:0000256" key="3">
    <source>
        <dbReference type="ARBA" id="ARBA00009730"/>
    </source>
</evidence>
<accession>A0A915JLR9</accession>
<keyword evidence="5 7" id="KW-0862">Zinc</keyword>
<comment type="similarity">
    <text evidence="3 7">Belongs to the ELOF1 family.</text>
</comment>
<feature type="compositionally biased region" description="Low complexity" evidence="8">
    <location>
        <begin position="91"/>
        <end position="107"/>
    </location>
</feature>
<protein>
    <recommendedName>
        <fullName evidence="4 7">Transcription elongation factor 1 homolog</fullName>
    </recommendedName>
</protein>
<dbReference type="PANTHER" id="PTHR20934">
    <property type="entry name" value="TRANSCRIPTION ELONGATION FACTOR 1 HOMOLOG"/>
    <property type="match status" value="1"/>
</dbReference>
<evidence type="ECO:0000256" key="4">
    <source>
        <dbReference type="ARBA" id="ARBA00014973"/>
    </source>
</evidence>
<keyword evidence="7" id="KW-0479">Metal-binding</keyword>
<dbReference type="GO" id="GO:0006368">
    <property type="term" value="P:transcription elongation by RNA polymerase II"/>
    <property type="evidence" value="ECO:0007669"/>
    <property type="project" value="TreeGrafter"/>
</dbReference>
<keyword evidence="9" id="KW-1185">Reference proteome</keyword>
<feature type="region of interest" description="Disordered" evidence="8">
    <location>
        <begin position="89"/>
        <end position="117"/>
    </location>
</feature>
<dbReference type="Pfam" id="PF05129">
    <property type="entry name" value="Zn_ribbon_Elf1"/>
    <property type="match status" value="1"/>
</dbReference>
<evidence type="ECO:0000256" key="6">
    <source>
        <dbReference type="ARBA" id="ARBA00023242"/>
    </source>
</evidence>
<dbReference type="InterPro" id="IPR038567">
    <property type="entry name" value="T_Elf1_sf"/>
</dbReference>
<proteinExistence type="inferred from homology"/>
<dbReference type="PANTHER" id="PTHR20934:SF0">
    <property type="entry name" value="TRANSCRIPTION ELONGATION FACTOR 1 HOMOLOG"/>
    <property type="match status" value="1"/>
</dbReference>
<evidence type="ECO:0000256" key="7">
    <source>
        <dbReference type="RuleBase" id="RU364033"/>
    </source>
</evidence>
<keyword evidence="6 7" id="KW-0539">Nucleus</keyword>
<keyword evidence="7" id="KW-0863">Zinc-finger</keyword>
<dbReference type="GO" id="GO:0008023">
    <property type="term" value="C:transcription elongation factor complex"/>
    <property type="evidence" value="ECO:0007669"/>
    <property type="project" value="TreeGrafter"/>
</dbReference>
<reference evidence="10" key="1">
    <citation type="submission" date="2022-11" db="UniProtKB">
        <authorList>
            <consortium name="WormBaseParasite"/>
        </authorList>
    </citation>
    <scope>IDENTIFICATION</scope>
</reference>
<name>A0A915JLR9_ROMCU</name>
<dbReference type="InterPro" id="IPR007808">
    <property type="entry name" value="Elf1"/>
</dbReference>
<evidence type="ECO:0000256" key="8">
    <source>
        <dbReference type="SAM" id="MobiDB-lite"/>
    </source>
</evidence>
<dbReference type="SUPFAM" id="SSF57783">
    <property type="entry name" value="Zinc beta-ribbon"/>
    <property type="match status" value="1"/>
</dbReference>
<comment type="function">
    <text evidence="1 7">Transcription elongation factor implicated in the maintenance of proper chromatin structure in actively transcribed regions.</text>
</comment>
<evidence type="ECO:0000256" key="2">
    <source>
        <dbReference type="ARBA" id="ARBA00004123"/>
    </source>
</evidence>
<evidence type="ECO:0000313" key="10">
    <source>
        <dbReference type="WBParaSite" id="nRc.2.0.1.t27130-RA"/>
    </source>
</evidence>
<dbReference type="GO" id="GO:0000993">
    <property type="term" value="F:RNA polymerase II complex binding"/>
    <property type="evidence" value="ECO:0007669"/>
    <property type="project" value="TreeGrafter"/>
</dbReference>
<evidence type="ECO:0000256" key="1">
    <source>
        <dbReference type="ARBA" id="ARBA00003357"/>
    </source>
</evidence>
<dbReference type="FunFam" id="2.20.25.190:FF:000002">
    <property type="entry name" value="Transcription elongation factor 1 homolog"/>
    <property type="match status" value="1"/>
</dbReference>
<dbReference type="AlphaFoldDB" id="A0A915JLR9"/>
<dbReference type="OMA" id="CLDANKK"/>
<keyword evidence="7" id="KW-0804">Transcription</keyword>
<evidence type="ECO:0000313" key="9">
    <source>
        <dbReference type="Proteomes" id="UP000887565"/>
    </source>
</evidence>
<dbReference type="Gene3D" id="2.20.25.190">
    <property type="match status" value="1"/>
</dbReference>
<dbReference type="WBParaSite" id="nRc.2.0.1.t27130-RA">
    <property type="protein sequence ID" value="nRc.2.0.1.t27130-RA"/>
    <property type="gene ID" value="nRc.2.0.1.g27130"/>
</dbReference>
<keyword evidence="7" id="KW-0805">Transcription regulation</keyword>
<organism evidence="9 10">
    <name type="scientific">Romanomermis culicivorax</name>
    <name type="common">Nematode worm</name>
    <dbReference type="NCBI Taxonomy" id="13658"/>
    <lineage>
        <taxon>Eukaryota</taxon>
        <taxon>Metazoa</taxon>
        <taxon>Ecdysozoa</taxon>
        <taxon>Nematoda</taxon>
        <taxon>Enoplea</taxon>
        <taxon>Dorylaimia</taxon>
        <taxon>Mermithida</taxon>
        <taxon>Mermithoidea</taxon>
        <taxon>Mermithidae</taxon>
        <taxon>Romanomermis</taxon>
    </lineage>
</organism>
<comment type="subcellular location">
    <subcellularLocation>
        <location evidence="2 7">Nucleus</location>
    </subcellularLocation>
</comment>
<dbReference type="GO" id="GO:0008270">
    <property type="term" value="F:zinc ion binding"/>
    <property type="evidence" value="ECO:0007669"/>
    <property type="project" value="UniProtKB-KW"/>
</dbReference>